<dbReference type="PROSITE" id="PS50262">
    <property type="entry name" value="G_PROTEIN_RECEP_F1_2"/>
    <property type="match status" value="1"/>
</dbReference>
<sequence>MDLTNCSRVEEFILLGFPHVWGINITLFVLVLLLYILSIAGNCLIIVMVRADYRLQKPMYFFLSNLSFLEVWYTTAVVPKMLANLLSEKTTICFYCCMAQSYFHFLFGITEFYILTVMSFDRYVAICQPLRYSTIMTSSLCLQLALAAWFGGFFTILLQTILVVRLPYCGSNIVNHFYCDIGPMLKIAGGDTHLIEVIGFFIAVAVILTSLLLTVVSYIFIISTILRIPSISGQQRAFSTCASHLTVVSILYGAVLFIYLRPSAKHSSFSLNKAISVLNTVVTPVLNPFIYTIRNNEVKEALRQSLQKKALSFPKVHLLVCTAKG</sequence>
<keyword evidence="10" id="KW-0325">Glycoprotein</keyword>
<feature type="domain" description="G-protein coupled receptors family 1 profile" evidence="14">
    <location>
        <begin position="41"/>
        <end position="291"/>
    </location>
</feature>
<keyword evidence="11 12" id="KW-0807">Transducer</keyword>
<organism evidence="15 16">
    <name type="scientific">Eublepharis macularius</name>
    <name type="common">Leopard gecko</name>
    <name type="synonym">Cyrtodactylus macularius</name>
    <dbReference type="NCBI Taxonomy" id="481883"/>
    <lineage>
        <taxon>Eukaryota</taxon>
        <taxon>Metazoa</taxon>
        <taxon>Chordata</taxon>
        <taxon>Craniata</taxon>
        <taxon>Vertebrata</taxon>
        <taxon>Euteleostomi</taxon>
        <taxon>Lepidosauria</taxon>
        <taxon>Squamata</taxon>
        <taxon>Bifurcata</taxon>
        <taxon>Gekkota</taxon>
        <taxon>Eublepharidae</taxon>
        <taxon>Eublepharinae</taxon>
        <taxon>Eublepharis</taxon>
    </lineage>
</organism>
<name>A0AA97K447_EUBMA</name>
<proteinExistence type="inferred from homology"/>
<dbReference type="Gene3D" id="1.20.1070.10">
    <property type="entry name" value="Rhodopsin 7-helix transmembrane proteins"/>
    <property type="match status" value="1"/>
</dbReference>
<reference evidence="16" key="1">
    <citation type="submission" date="2025-08" db="UniProtKB">
        <authorList>
            <consortium name="RefSeq"/>
        </authorList>
    </citation>
    <scope>IDENTIFICATION</scope>
    <source>
        <tissue evidence="16">Blood</tissue>
    </source>
</reference>
<evidence type="ECO:0000256" key="9">
    <source>
        <dbReference type="ARBA" id="ARBA00023170"/>
    </source>
</evidence>
<evidence type="ECO:0000313" key="15">
    <source>
        <dbReference type="Proteomes" id="UP001190640"/>
    </source>
</evidence>
<keyword evidence="5 13" id="KW-0552">Olfaction</keyword>
<dbReference type="PRINTS" id="PR00245">
    <property type="entry name" value="OLFACTORYR"/>
</dbReference>
<dbReference type="AlphaFoldDB" id="A0AA97K447"/>
<dbReference type="InterPro" id="IPR047132">
    <property type="entry name" value="Olfact_rcpt_6C-like"/>
</dbReference>
<dbReference type="Proteomes" id="UP001190640">
    <property type="component" value="Chromosome 12"/>
</dbReference>
<keyword evidence="4 12" id="KW-0812">Transmembrane</keyword>
<dbReference type="CDD" id="cd15912">
    <property type="entry name" value="7tmA_OR6C-like"/>
    <property type="match status" value="1"/>
</dbReference>
<dbReference type="PANTHER" id="PTHR26454">
    <property type="entry name" value="OLFACTORY RECEPTOR"/>
    <property type="match status" value="1"/>
</dbReference>
<evidence type="ECO:0000256" key="7">
    <source>
        <dbReference type="ARBA" id="ARBA00023040"/>
    </source>
</evidence>
<evidence type="ECO:0000256" key="2">
    <source>
        <dbReference type="ARBA" id="ARBA00022475"/>
    </source>
</evidence>
<evidence type="ECO:0000256" key="5">
    <source>
        <dbReference type="ARBA" id="ARBA00022725"/>
    </source>
</evidence>
<dbReference type="GO" id="GO:0004984">
    <property type="term" value="F:olfactory receptor activity"/>
    <property type="evidence" value="ECO:0007669"/>
    <property type="project" value="InterPro"/>
</dbReference>
<keyword evidence="6 13" id="KW-1133">Transmembrane helix</keyword>
<feature type="transmembrane region" description="Helical" evidence="13">
    <location>
        <begin position="140"/>
        <end position="162"/>
    </location>
</feature>
<keyword evidence="7 12" id="KW-0297">G-protein coupled receptor</keyword>
<evidence type="ECO:0000256" key="8">
    <source>
        <dbReference type="ARBA" id="ARBA00023136"/>
    </source>
</evidence>
<feature type="transmembrane region" description="Helical" evidence="13">
    <location>
        <begin position="59"/>
        <end position="82"/>
    </location>
</feature>
<dbReference type="InterPro" id="IPR000276">
    <property type="entry name" value="GPCR_Rhodpsn"/>
</dbReference>
<keyword evidence="9 12" id="KW-0675">Receptor</keyword>
<dbReference type="GO" id="GO:0004930">
    <property type="term" value="F:G protein-coupled receptor activity"/>
    <property type="evidence" value="ECO:0007669"/>
    <property type="project" value="UniProtKB-KW"/>
</dbReference>
<dbReference type="PANTHER" id="PTHR26454:SF30">
    <property type="entry name" value="OLFACTORY RECEPTOR 6X1"/>
    <property type="match status" value="1"/>
</dbReference>
<evidence type="ECO:0000256" key="11">
    <source>
        <dbReference type="ARBA" id="ARBA00023224"/>
    </source>
</evidence>
<keyword evidence="15" id="KW-1185">Reference proteome</keyword>
<dbReference type="InterPro" id="IPR017452">
    <property type="entry name" value="GPCR_Rhodpsn_7TM"/>
</dbReference>
<dbReference type="PROSITE" id="PS00237">
    <property type="entry name" value="G_PROTEIN_RECEP_F1_1"/>
    <property type="match status" value="1"/>
</dbReference>
<comment type="similarity">
    <text evidence="12">Belongs to the G-protein coupled receptor 1 family.</text>
</comment>
<keyword evidence="8 13" id="KW-0472">Membrane</keyword>
<dbReference type="PRINTS" id="PR00237">
    <property type="entry name" value="GPCRRHODOPSN"/>
</dbReference>
<feature type="transmembrane region" description="Helical" evidence="13">
    <location>
        <begin position="238"/>
        <end position="260"/>
    </location>
</feature>
<feature type="transmembrane region" description="Helical" evidence="13">
    <location>
        <begin position="20"/>
        <end position="47"/>
    </location>
</feature>
<gene>
    <name evidence="16" type="primary">LOC129339858</name>
</gene>
<dbReference type="GeneID" id="129339858"/>
<evidence type="ECO:0000256" key="4">
    <source>
        <dbReference type="ARBA" id="ARBA00022692"/>
    </source>
</evidence>
<evidence type="ECO:0000256" key="6">
    <source>
        <dbReference type="ARBA" id="ARBA00022989"/>
    </source>
</evidence>
<protein>
    <recommendedName>
        <fullName evidence="13">Olfactory receptor</fullName>
    </recommendedName>
</protein>
<dbReference type="FunFam" id="1.20.1070.10:FF:000010">
    <property type="entry name" value="Olfactory receptor"/>
    <property type="match status" value="1"/>
</dbReference>
<evidence type="ECO:0000256" key="10">
    <source>
        <dbReference type="ARBA" id="ARBA00023180"/>
    </source>
</evidence>
<evidence type="ECO:0000256" key="3">
    <source>
        <dbReference type="ARBA" id="ARBA00022606"/>
    </source>
</evidence>
<keyword evidence="2 13" id="KW-1003">Cell membrane</keyword>
<dbReference type="KEGG" id="emc:129339858"/>
<dbReference type="InterPro" id="IPR000725">
    <property type="entry name" value="Olfact_rcpt"/>
</dbReference>
<dbReference type="RefSeq" id="XP_054850408.1">
    <property type="nucleotide sequence ID" value="XM_054994433.1"/>
</dbReference>
<evidence type="ECO:0000256" key="12">
    <source>
        <dbReference type="RuleBase" id="RU000688"/>
    </source>
</evidence>
<evidence type="ECO:0000256" key="1">
    <source>
        <dbReference type="ARBA" id="ARBA00004651"/>
    </source>
</evidence>
<evidence type="ECO:0000256" key="13">
    <source>
        <dbReference type="RuleBase" id="RU363047"/>
    </source>
</evidence>
<dbReference type="GO" id="GO:0005886">
    <property type="term" value="C:plasma membrane"/>
    <property type="evidence" value="ECO:0007669"/>
    <property type="project" value="UniProtKB-SubCell"/>
</dbReference>
<dbReference type="SUPFAM" id="SSF81321">
    <property type="entry name" value="Family A G protein-coupled receptor-like"/>
    <property type="match status" value="1"/>
</dbReference>
<feature type="transmembrane region" description="Helical" evidence="13">
    <location>
        <begin position="102"/>
        <end position="120"/>
    </location>
</feature>
<feature type="transmembrane region" description="Helical" evidence="13">
    <location>
        <begin position="198"/>
        <end position="226"/>
    </location>
</feature>
<keyword evidence="3 13" id="KW-0716">Sensory transduction</keyword>
<evidence type="ECO:0000313" key="16">
    <source>
        <dbReference type="RefSeq" id="XP_054850408.1"/>
    </source>
</evidence>
<dbReference type="Pfam" id="PF13853">
    <property type="entry name" value="7tm_4"/>
    <property type="match status" value="1"/>
</dbReference>
<comment type="subcellular location">
    <subcellularLocation>
        <location evidence="1 13">Cell membrane</location>
        <topology evidence="1 13">Multi-pass membrane protein</topology>
    </subcellularLocation>
</comment>
<accession>A0AA97K447</accession>
<evidence type="ECO:0000259" key="14">
    <source>
        <dbReference type="PROSITE" id="PS50262"/>
    </source>
</evidence>